<dbReference type="KEGG" id="nta:107772838"/>
<name>A0A1S3Y6X5_TOBAC</name>
<dbReference type="PaxDb" id="4097-A0A1S3Y6X5"/>
<feature type="region of interest" description="Disordered" evidence="1">
    <location>
        <begin position="155"/>
        <end position="183"/>
    </location>
</feature>
<proteinExistence type="predicted"/>
<dbReference type="OrthoDB" id="1748757at2759"/>
<protein>
    <submittedName>
        <fullName evidence="2">Protein ROS1-like</fullName>
    </submittedName>
</protein>
<evidence type="ECO:0000313" key="2">
    <source>
        <dbReference type="RefSeq" id="XP_016447789.1"/>
    </source>
</evidence>
<feature type="compositionally biased region" description="Low complexity" evidence="1">
    <location>
        <begin position="162"/>
        <end position="171"/>
    </location>
</feature>
<dbReference type="RefSeq" id="XP_016447789.1">
    <property type="nucleotide sequence ID" value="XM_016592303.1"/>
</dbReference>
<accession>A0A1S3Y6X5</accession>
<dbReference type="PANTHER" id="PTHR46213">
    <property type="entry name" value="TRANSCRIPTIONAL ACTIVATOR DEMETER"/>
    <property type="match status" value="1"/>
</dbReference>
<dbReference type="AlphaFoldDB" id="A0A1S3Y6X5"/>
<gene>
    <name evidence="2" type="primary">LOC107772838</name>
</gene>
<reference evidence="2" key="1">
    <citation type="submission" date="2025-08" db="UniProtKB">
        <authorList>
            <consortium name="RefSeq"/>
        </authorList>
    </citation>
    <scope>IDENTIFICATION</scope>
</reference>
<dbReference type="GO" id="GO:0019104">
    <property type="term" value="F:DNA N-glycosylase activity"/>
    <property type="evidence" value="ECO:0007669"/>
    <property type="project" value="InterPro"/>
</dbReference>
<dbReference type="PANTHER" id="PTHR46213:SF9">
    <property type="entry name" value="PROTEIN ROS1-LIKE"/>
    <property type="match status" value="1"/>
</dbReference>
<dbReference type="STRING" id="4097.A0A1S3Y6X5"/>
<feature type="non-terminal residue" evidence="2">
    <location>
        <position position="196"/>
    </location>
</feature>
<dbReference type="InterPro" id="IPR044811">
    <property type="entry name" value="DME/ROS1"/>
</dbReference>
<evidence type="ECO:0000256" key="1">
    <source>
        <dbReference type="SAM" id="MobiDB-lite"/>
    </source>
</evidence>
<sequence>MRLVQGDRRFSPWKGSVVDSVVGVFLTQNVSDHLSSSAFMSLAAHFPLKTKSSTQKHEGRTAIIIEEPEACATDPIVSIRWHEDQENQSTRCQDSWRVHNTYSNEEKTAVSSSESSENSTHCIKSAEHSVILQSDSSREGSDLYHESTLMGFRDKKELNDLPSSPSSVVSSENSAVIQTSERTDTSSFCSSTSFLK</sequence>
<organism evidence="2">
    <name type="scientific">Nicotiana tabacum</name>
    <name type="common">Common tobacco</name>
    <dbReference type="NCBI Taxonomy" id="4097"/>
    <lineage>
        <taxon>Eukaryota</taxon>
        <taxon>Viridiplantae</taxon>
        <taxon>Streptophyta</taxon>
        <taxon>Embryophyta</taxon>
        <taxon>Tracheophyta</taxon>
        <taxon>Spermatophyta</taxon>
        <taxon>Magnoliopsida</taxon>
        <taxon>eudicotyledons</taxon>
        <taxon>Gunneridae</taxon>
        <taxon>Pentapetalae</taxon>
        <taxon>asterids</taxon>
        <taxon>lamiids</taxon>
        <taxon>Solanales</taxon>
        <taxon>Solanaceae</taxon>
        <taxon>Nicotianoideae</taxon>
        <taxon>Nicotianeae</taxon>
        <taxon>Nicotiana</taxon>
    </lineage>
</organism>
<dbReference type="GO" id="GO:0035514">
    <property type="term" value="F:DNA demethylase activity"/>
    <property type="evidence" value="ECO:0007669"/>
    <property type="project" value="InterPro"/>
</dbReference>
<dbReference type="GO" id="GO:0141166">
    <property type="term" value="P:chromosomal 5-methylcytosine DNA demethylation pathway"/>
    <property type="evidence" value="ECO:0007669"/>
    <property type="project" value="InterPro"/>
</dbReference>